<dbReference type="Proteomes" id="UP001597641">
    <property type="component" value="Unassembled WGS sequence"/>
</dbReference>
<feature type="chain" id="PRO_5046283229" description="Adhesin domain-containing protein" evidence="1">
    <location>
        <begin position="21"/>
        <end position="345"/>
    </location>
</feature>
<proteinExistence type="predicted"/>
<evidence type="ECO:0008006" key="4">
    <source>
        <dbReference type="Google" id="ProtNLM"/>
    </source>
</evidence>
<evidence type="ECO:0000256" key="1">
    <source>
        <dbReference type="SAM" id="SignalP"/>
    </source>
</evidence>
<organism evidence="2 3">
    <name type="scientific">Pontibacter toksunensis</name>
    <dbReference type="NCBI Taxonomy" id="1332631"/>
    <lineage>
        <taxon>Bacteria</taxon>
        <taxon>Pseudomonadati</taxon>
        <taxon>Bacteroidota</taxon>
        <taxon>Cytophagia</taxon>
        <taxon>Cytophagales</taxon>
        <taxon>Hymenobacteraceae</taxon>
        <taxon>Pontibacter</taxon>
    </lineage>
</organism>
<dbReference type="EMBL" id="JBHUOX010000020">
    <property type="protein sequence ID" value="MFD3002801.1"/>
    <property type="molecule type" value="Genomic_DNA"/>
</dbReference>
<accession>A0ABW6C0T7</accession>
<sequence>MNKLMLLASLCLLLNSAALAHISNRGTSVQWKQENNASSQNKPLTHTTKLGNTKDNKVIITMFNSNVEVIGHNSDEVVIEARNYKGAPARAAGLRPINNHFEDNTGMGIHVTKENNLVRIKEASSRYGKYTIKVPKNATVVIQEGWQLNMSNLGEALKPLSNLDGDKLKKELSILNESNAVKINKESRQDSKGTNNAVDNDAVVIPKTNRGREELTMSNLDGEIELKLEKWNANLTNVTGPVVANATSSDIVVKFSSLNQSEPSTISIATGTVDIHLPANTKADFKLRTMQGEIYSDFEMNIPKETKSNLRRITGGNTIEGNTNGGGVELNLYTISGDMFIRKSK</sequence>
<comment type="caution">
    <text evidence="2">The sequence shown here is derived from an EMBL/GenBank/DDBJ whole genome shotgun (WGS) entry which is preliminary data.</text>
</comment>
<protein>
    <recommendedName>
        <fullName evidence="4">Adhesin domain-containing protein</fullName>
    </recommendedName>
</protein>
<keyword evidence="3" id="KW-1185">Reference proteome</keyword>
<name>A0ABW6C0T7_9BACT</name>
<keyword evidence="1" id="KW-0732">Signal</keyword>
<reference evidence="3" key="1">
    <citation type="journal article" date="2019" name="Int. J. Syst. Evol. Microbiol.">
        <title>The Global Catalogue of Microorganisms (GCM) 10K type strain sequencing project: providing services to taxonomists for standard genome sequencing and annotation.</title>
        <authorList>
            <consortium name="The Broad Institute Genomics Platform"/>
            <consortium name="The Broad Institute Genome Sequencing Center for Infectious Disease"/>
            <person name="Wu L."/>
            <person name="Ma J."/>
        </authorList>
    </citation>
    <scope>NUCLEOTIDE SEQUENCE [LARGE SCALE GENOMIC DNA]</scope>
    <source>
        <strain evidence="3">KCTC 23984</strain>
    </source>
</reference>
<feature type="signal peptide" evidence="1">
    <location>
        <begin position="1"/>
        <end position="20"/>
    </location>
</feature>
<evidence type="ECO:0000313" key="3">
    <source>
        <dbReference type="Proteomes" id="UP001597641"/>
    </source>
</evidence>
<gene>
    <name evidence="2" type="ORF">ACFS7Z_20695</name>
</gene>
<evidence type="ECO:0000313" key="2">
    <source>
        <dbReference type="EMBL" id="MFD3002801.1"/>
    </source>
</evidence>